<reference evidence="2" key="1">
    <citation type="submission" date="2020-07" db="EMBL/GenBank/DDBJ databases">
        <title>Clarias magur genome sequencing, assembly and annotation.</title>
        <authorList>
            <person name="Kushwaha B."/>
            <person name="Kumar R."/>
            <person name="Das P."/>
            <person name="Joshi C.G."/>
            <person name="Kumar D."/>
            <person name="Nagpure N.S."/>
            <person name="Pandey M."/>
            <person name="Agarwal S."/>
            <person name="Srivastava S."/>
            <person name="Singh M."/>
            <person name="Sahoo L."/>
            <person name="Jayasankar P."/>
            <person name="Meher P.K."/>
            <person name="Koringa P.G."/>
            <person name="Iquebal M.A."/>
            <person name="Das S.P."/>
            <person name="Bit A."/>
            <person name="Patnaik S."/>
            <person name="Patel N."/>
            <person name="Shah T.M."/>
            <person name="Hinsu A."/>
            <person name="Jena J.K."/>
        </authorList>
    </citation>
    <scope>NUCLEOTIDE SEQUENCE</scope>
    <source>
        <strain evidence="2">CIFAMagur01</strain>
        <tissue evidence="2">Testis</tissue>
    </source>
</reference>
<accession>A0A8J4X8C5</accession>
<feature type="non-terminal residue" evidence="2">
    <location>
        <position position="1"/>
    </location>
</feature>
<dbReference type="SUPFAM" id="SSF56436">
    <property type="entry name" value="C-type lectin-like"/>
    <property type="match status" value="1"/>
</dbReference>
<keyword evidence="3" id="KW-1185">Reference proteome</keyword>
<keyword evidence="2" id="KW-0675">Receptor</keyword>
<evidence type="ECO:0000313" key="2">
    <source>
        <dbReference type="EMBL" id="KAF5905519.1"/>
    </source>
</evidence>
<dbReference type="InterPro" id="IPR016187">
    <property type="entry name" value="CTDL_fold"/>
</dbReference>
<dbReference type="SMART" id="SM00034">
    <property type="entry name" value="CLECT"/>
    <property type="match status" value="1"/>
</dbReference>
<dbReference type="Pfam" id="PF00059">
    <property type="entry name" value="Lectin_C"/>
    <property type="match status" value="1"/>
</dbReference>
<protein>
    <submittedName>
        <fullName evidence="2">Macrophage mannose receptor 1-like isoform X6</fullName>
    </submittedName>
</protein>
<dbReference type="AlphaFoldDB" id="A0A8J4X8C5"/>
<dbReference type="OrthoDB" id="6369810at2759"/>
<feature type="non-terminal residue" evidence="2">
    <location>
        <position position="115"/>
    </location>
</feature>
<dbReference type="PANTHER" id="PTHR45784">
    <property type="entry name" value="C-TYPE LECTIN DOMAIN FAMILY 20 MEMBER A-RELATED"/>
    <property type="match status" value="1"/>
</dbReference>
<dbReference type="InterPro" id="IPR016186">
    <property type="entry name" value="C-type_lectin-like/link_sf"/>
</dbReference>
<name>A0A8J4X8C5_CLAMG</name>
<sequence>NFSDAKKFIGISNLPMTWPGALAYCRTHYTDLASSVNRSDQNMLEQIQHMQGDSWIGLHRDMDTWKWSDGTNASNIPWNPGQPDNFIGSENCAVVYNRHFYDERCTNMHYFFCDT</sequence>
<comment type="caution">
    <text evidence="2">The sequence shown here is derived from an EMBL/GenBank/DDBJ whole genome shotgun (WGS) entry which is preliminary data.</text>
</comment>
<gene>
    <name evidence="2" type="ORF">DAT39_004744</name>
</gene>
<evidence type="ECO:0000313" key="3">
    <source>
        <dbReference type="Proteomes" id="UP000727407"/>
    </source>
</evidence>
<dbReference type="EMBL" id="QNUK01000043">
    <property type="protein sequence ID" value="KAF5905519.1"/>
    <property type="molecule type" value="Genomic_DNA"/>
</dbReference>
<dbReference type="InterPro" id="IPR001304">
    <property type="entry name" value="C-type_lectin-like"/>
</dbReference>
<evidence type="ECO:0000259" key="1">
    <source>
        <dbReference type="PROSITE" id="PS50041"/>
    </source>
</evidence>
<feature type="domain" description="C-type lectin" evidence="1">
    <location>
        <begin position="16"/>
        <end position="114"/>
    </location>
</feature>
<organism evidence="2 3">
    <name type="scientific">Clarias magur</name>
    <name type="common">Asian catfish</name>
    <name type="synonym">Macropteronotus magur</name>
    <dbReference type="NCBI Taxonomy" id="1594786"/>
    <lineage>
        <taxon>Eukaryota</taxon>
        <taxon>Metazoa</taxon>
        <taxon>Chordata</taxon>
        <taxon>Craniata</taxon>
        <taxon>Vertebrata</taxon>
        <taxon>Euteleostomi</taxon>
        <taxon>Actinopterygii</taxon>
        <taxon>Neopterygii</taxon>
        <taxon>Teleostei</taxon>
        <taxon>Ostariophysi</taxon>
        <taxon>Siluriformes</taxon>
        <taxon>Clariidae</taxon>
        <taxon>Clarias</taxon>
    </lineage>
</organism>
<proteinExistence type="predicted"/>
<dbReference type="PROSITE" id="PS50041">
    <property type="entry name" value="C_TYPE_LECTIN_2"/>
    <property type="match status" value="1"/>
</dbReference>
<dbReference type="Proteomes" id="UP000727407">
    <property type="component" value="Unassembled WGS sequence"/>
</dbReference>
<dbReference type="PANTHER" id="PTHR45784:SF5">
    <property type="entry name" value="C-TYPE LECTIN DOMAIN FAMILY 20 MEMBER A-RELATED"/>
    <property type="match status" value="1"/>
</dbReference>
<dbReference type="Gene3D" id="3.10.100.10">
    <property type="entry name" value="Mannose-Binding Protein A, subunit A"/>
    <property type="match status" value="1"/>
</dbReference>